<dbReference type="InterPro" id="IPR013783">
    <property type="entry name" value="Ig-like_fold"/>
</dbReference>
<reference evidence="1" key="1">
    <citation type="submission" date="2019-04" db="EMBL/GenBank/DDBJ databases">
        <title>Evolution of Biomass-Degrading Anaerobic Consortia Revealed by Metagenomics.</title>
        <authorList>
            <person name="Peng X."/>
        </authorList>
    </citation>
    <scope>NUCLEOTIDE SEQUENCE</scope>
    <source>
        <strain evidence="1">SIG18</strain>
    </source>
</reference>
<dbReference type="InterPro" id="IPR008964">
    <property type="entry name" value="Invasin/intimin_cell_adhesion"/>
</dbReference>
<dbReference type="Proteomes" id="UP000783037">
    <property type="component" value="Unassembled WGS sequence"/>
</dbReference>
<name>A0A8T3V784_9EURY</name>
<evidence type="ECO:0000313" key="2">
    <source>
        <dbReference type="Proteomes" id="UP000783037"/>
    </source>
</evidence>
<feature type="non-terminal residue" evidence="1">
    <location>
        <position position="541"/>
    </location>
</feature>
<evidence type="ECO:0000313" key="1">
    <source>
        <dbReference type="EMBL" id="MBE6502161.1"/>
    </source>
</evidence>
<sequence>MLFSKKHVKFAFILMIFAVLSVSFVSASDLNSTDALMSDDTADAIELSDNLDEIKADGDTQEKQTPTVQINASKLTTGEEIEISLHDPDDDSSLINKNLTATINQKEHNLFTNDQGIARLKMDLPGNTYVLNVSFIGDDDYAPVSQTFDIKVYKIITELDIGKTSLVNGEKLRAYLKDIHGNPLLDVPVSFKVDGKTYTYDTNSDGRAAYTVNLGLGKHSVTINYGGDGYYYPISQTVDINVLRITSIVIGNSILLTNGYLRIYLKSSVLSEVANKPVKITINNKVYNKKTNSEGFLVFKPYQGKGTLNIKVEFAGTSTAGPSVATKQVTGIKGDAKNPMKSRIPLRNGVPDVDYMTWRYVMADGDMKYTVLKAQYKEVLKRDSYCLFLNKKLSKYTFFKSKAQPKFYHVIKREKWNVIERAINTKIVKKNKNGYWPYQVTANLKGKSYTYPEVRDVQNTGYTCGPTSCSMCSQVLRNYYCEKYLGQKAGSNSYSGSSTSGLKYALEKCNFKCSYFYKSSFNKALKQLKKGGCALVFHTWN</sequence>
<protein>
    <submittedName>
        <fullName evidence="1">Uncharacterized protein</fullName>
    </submittedName>
</protein>
<dbReference type="Gene3D" id="3.90.70.10">
    <property type="entry name" value="Cysteine proteinases"/>
    <property type="match status" value="1"/>
</dbReference>
<organism evidence="1 2">
    <name type="scientific">Methanobrevibacter thaueri</name>
    <dbReference type="NCBI Taxonomy" id="190975"/>
    <lineage>
        <taxon>Archaea</taxon>
        <taxon>Methanobacteriati</taxon>
        <taxon>Methanobacteriota</taxon>
        <taxon>Methanomada group</taxon>
        <taxon>Methanobacteria</taxon>
        <taxon>Methanobacteriales</taxon>
        <taxon>Methanobacteriaceae</taxon>
        <taxon>Methanobrevibacter</taxon>
    </lineage>
</organism>
<dbReference type="Gene3D" id="2.60.40.10">
    <property type="entry name" value="Immunoglobulins"/>
    <property type="match status" value="1"/>
</dbReference>
<proteinExistence type="predicted"/>
<dbReference type="RefSeq" id="WP_303739249.1">
    <property type="nucleotide sequence ID" value="NZ_SUTK01000032.1"/>
</dbReference>
<comment type="caution">
    <text evidence="1">The sequence shown here is derived from an EMBL/GenBank/DDBJ whole genome shotgun (WGS) entry which is preliminary data.</text>
</comment>
<accession>A0A8T3V784</accession>
<gene>
    <name evidence="1" type="ORF">E7Z79_06925</name>
</gene>
<dbReference type="EMBL" id="SUTK01000032">
    <property type="protein sequence ID" value="MBE6502161.1"/>
    <property type="molecule type" value="Genomic_DNA"/>
</dbReference>
<dbReference type="AlphaFoldDB" id="A0A8T3V784"/>
<dbReference type="SUPFAM" id="SSF49373">
    <property type="entry name" value="Invasin/intimin cell-adhesion fragments"/>
    <property type="match status" value="1"/>
</dbReference>